<protein>
    <submittedName>
        <fullName evidence="3">Unannotated protein</fullName>
    </submittedName>
</protein>
<keyword evidence="1" id="KW-0472">Membrane</keyword>
<proteinExistence type="predicted"/>
<evidence type="ECO:0000259" key="2">
    <source>
        <dbReference type="Pfam" id="PF14340"/>
    </source>
</evidence>
<organism evidence="3">
    <name type="scientific">freshwater metagenome</name>
    <dbReference type="NCBI Taxonomy" id="449393"/>
    <lineage>
        <taxon>unclassified sequences</taxon>
        <taxon>metagenomes</taxon>
        <taxon>ecological metagenomes</taxon>
    </lineage>
</organism>
<accession>A0A6J7K987</accession>
<feature type="transmembrane region" description="Helical" evidence="1">
    <location>
        <begin position="87"/>
        <end position="107"/>
    </location>
</feature>
<reference evidence="3" key="1">
    <citation type="submission" date="2020-05" db="EMBL/GenBank/DDBJ databases">
        <authorList>
            <person name="Chiriac C."/>
            <person name="Salcher M."/>
            <person name="Ghai R."/>
            <person name="Kavagutti S V."/>
        </authorList>
    </citation>
    <scope>NUCLEOTIDE SEQUENCE</scope>
</reference>
<evidence type="ECO:0000256" key="1">
    <source>
        <dbReference type="SAM" id="Phobius"/>
    </source>
</evidence>
<feature type="domain" description="DUF4395" evidence="2">
    <location>
        <begin position="5"/>
        <end position="142"/>
    </location>
</feature>
<dbReference type="InterPro" id="IPR025508">
    <property type="entry name" value="DUF4395"/>
</dbReference>
<sequence length="147" mass="15335">MSTQIDPRGPRFGAAITATLLALDVYLGLDASTLGAAHVLLGVITVGFLWGALRGPANHPYGYLFKTLVRPRLAAPKELEDSAAPQFAQLVGLLVAGTGFVLGIFGFSAGIPLAAAAAFIAAFLNAAFDYCLGCQIYLGLKRAKVIR</sequence>
<dbReference type="AlphaFoldDB" id="A0A6J7K987"/>
<feature type="transmembrane region" description="Helical" evidence="1">
    <location>
        <begin position="113"/>
        <end position="140"/>
    </location>
</feature>
<feature type="transmembrane region" description="Helical" evidence="1">
    <location>
        <begin position="35"/>
        <end position="53"/>
    </location>
</feature>
<evidence type="ECO:0000313" key="3">
    <source>
        <dbReference type="EMBL" id="CAB4951533.1"/>
    </source>
</evidence>
<keyword evidence="1" id="KW-0812">Transmembrane</keyword>
<feature type="transmembrane region" description="Helical" evidence="1">
    <location>
        <begin position="12"/>
        <end position="29"/>
    </location>
</feature>
<gene>
    <name evidence="3" type="ORF">UFOPK3837_00465</name>
</gene>
<dbReference type="Pfam" id="PF14340">
    <property type="entry name" value="DUF4395"/>
    <property type="match status" value="1"/>
</dbReference>
<dbReference type="EMBL" id="CAFBNO010000012">
    <property type="protein sequence ID" value="CAB4951533.1"/>
    <property type="molecule type" value="Genomic_DNA"/>
</dbReference>
<name>A0A6J7K987_9ZZZZ</name>
<keyword evidence="1" id="KW-1133">Transmembrane helix</keyword>